<dbReference type="PANTHER" id="PTHR24421:SF10">
    <property type="entry name" value="NITRATE_NITRITE SENSOR PROTEIN NARQ"/>
    <property type="match status" value="1"/>
</dbReference>
<keyword evidence="10" id="KW-0472">Membrane</keyword>
<evidence type="ECO:0000256" key="2">
    <source>
        <dbReference type="ARBA" id="ARBA00012438"/>
    </source>
</evidence>
<dbReference type="CDD" id="cd16917">
    <property type="entry name" value="HATPase_UhpB-NarQ-NarX-like"/>
    <property type="match status" value="1"/>
</dbReference>
<feature type="transmembrane region" description="Helical" evidence="10">
    <location>
        <begin position="56"/>
        <end position="76"/>
    </location>
</feature>
<evidence type="ECO:0000256" key="9">
    <source>
        <dbReference type="SAM" id="MobiDB-lite"/>
    </source>
</evidence>
<evidence type="ECO:0000256" key="6">
    <source>
        <dbReference type="ARBA" id="ARBA00022777"/>
    </source>
</evidence>
<dbReference type="SUPFAM" id="SSF55874">
    <property type="entry name" value="ATPase domain of HSP90 chaperone/DNA topoisomerase II/histidine kinase"/>
    <property type="match status" value="1"/>
</dbReference>
<evidence type="ECO:0000259" key="11">
    <source>
        <dbReference type="SMART" id="SM00387"/>
    </source>
</evidence>
<reference evidence="12" key="1">
    <citation type="submission" date="2016-04" db="EMBL/GenBank/DDBJ databases">
        <authorList>
            <person name="Evans L.H."/>
            <person name="Alamgir A."/>
            <person name="Owens N."/>
            <person name="Weber N.D."/>
            <person name="Virtaneva K."/>
            <person name="Barbian K."/>
            <person name="Babar A."/>
            <person name="Rosenke K."/>
        </authorList>
    </citation>
    <scope>NUCLEOTIDE SEQUENCE</scope>
    <source>
        <strain evidence="12">Nono1</strain>
    </source>
</reference>
<keyword evidence="10" id="KW-1133">Transmembrane helix</keyword>
<dbReference type="RefSeq" id="WP_225271162.1">
    <property type="nucleotide sequence ID" value="NZ_CP084058.1"/>
</dbReference>
<name>A0A1M4DZ37_9ACTN</name>
<evidence type="ECO:0000313" key="12">
    <source>
        <dbReference type="EMBL" id="SBO91817.1"/>
    </source>
</evidence>
<dbReference type="InterPro" id="IPR003594">
    <property type="entry name" value="HATPase_dom"/>
</dbReference>
<accession>A0A1M4DZ37</accession>
<dbReference type="EMBL" id="LT559118">
    <property type="protein sequence ID" value="SBO91817.1"/>
    <property type="molecule type" value="Genomic_DNA"/>
</dbReference>
<dbReference type="Gene3D" id="1.20.5.1930">
    <property type="match status" value="1"/>
</dbReference>
<keyword evidence="8" id="KW-0902">Two-component regulatory system</keyword>
<keyword evidence="3" id="KW-0597">Phosphoprotein</keyword>
<dbReference type="InterPro" id="IPR011712">
    <property type="entry name" value="Sig_transdc_His_kin_sub3_dim/P"/>
</dbReference>
<dbReference type="GO" id="GO:0016020">
    <property type="term" value="C:membrane"/>
    <property type="evidence" value="ECO:0007669"/>
    <property type="project" value="InterPro"/>
</dbReference>
<dbReference type="InterPro" id="IPR050482">
    <property type="entry name" value="Sensor_HK_TwoCompSys"/>
</dbReference>
<evidence type="ECO:0000256" key="7">
    <source>
        <dbReference type="ARBA" id="ARBA00022840"/>
    </source>
</evidence>
<dbReference type="GO" id="GO:0000155">
    <property type="term" value="F:phosphorelay sensor kinase activity"/>
    <property type="evidence" value="ECO:0007669"/>
    <property type="project" value="InterPro"/>
</dbReference>
<dbReference type="SMART" id="SM00387">
    <property type="entry name" value="HATPase_c"/>
    <property type="match status" value="1"/>
</dbReference>
<dbReference type="PANTHER" id="PTHR24421">
    <property type="entry name" value="NITRATE/NITRITE SENSOR PROTEIN NARX-RELATED"/>
    <property type="match status" value="1"/>
</dbReference>
<evidence type="ECO:0000256" key="4">
    <source>
        <dbReference type="ARBA" id="ARBA00022679"/>
    </source>
</evidence>
<feature type="region of interest" description="Disordered" evidence="9">
    <location>
        <begin position="367"/>
        <end position="432"/>
    </location>
</feature>
<keyword evidence="10" id="KW-0812">Transmembrane</keyword>
<sequence length="432" mass="43722">MRERWEAAGLGAACAVVLAEWSHRVVDSWGGGYWVFGCVAGAMVCLLALVRRRARLWTAVAGLAVAVVAIVVARFAGLPAEPGPGAALGLSVLVGSALRRLPVPQAAGVGAGGLAVAFGSLLSGSPHSAVLTLNLGAWFAALAGGLGPRLLAARRAAAAERVRRAERLELARELHDVVAHHVTCVVLQAQAAQLVARKDPDRVAGSLADIEAAGSDALAATRRVVGLLRERGGPAAFGPAERLGALVDQFSGLPVSLRLPDGEPAWPSEVAGTVYRVVQESLTNVSRHAPGAGVVTVSVTQGEGELVVEVTDDAPPPHGEAGRAGLWGRLGGGYGLVGMRERVEALGGTLTAGPRAGRGWVVRATLPLPERATAPGRLSGSTGTDRETPSGSTGIARQTPSGGTGAACETPSGGTGAARGMARGRAGGGERR</sequence>
<evidence type="ECO:0000256" key="10">
    <source>
        <dbReference type="SAM" id="Phobius"/>
    </source>
</evidence>
<keyword evidence="6 12" id="KW-0418">Kinase</keyword>
<dbReference type="InterPro" id="IPR036890">
    <property type="entry name" value="HATPase_C_sf"/>
</dbReference>
<feature type="transmembrane region" description="Helical" evidence="10">
    <location>
        <begin position="32"/>
        <end position="49"/>
    </location>
</feature>
<evidence type="ECO:0000256" key="8">
    <source>
        <dbReference type="ARBA" id="ARBA00023012"/>
    </source>
</evidence>
<keyword evidence="7" id="KW-0067">ATP-binding</keyword>
<protein>
    <recommendedName>
        <fullName evidence="2">histidine kinase</fullName>
        <ecNumber evidence="2">2.7.13.3</ecNumber>
    </recommendedName>
</protein>
<proteinExistence type="predicted"/>
<feature type="transmembrane region" description="Helical" evidence="10">
    <location>
        <begin position="129"/>
        <end position="151"/>
    </location>
</feature>
<dbReference type="Gene3D" id="3.30.565.10">
    <property type="entry name" value="Histidine kinase-like ATPase, C-terminal domain"/>
    <property type="match status" value="1"/>
</dbReference>
<evidence type="ECO:0000256" key="1">
    <source>
        <dbReference type="ARBA" id="ARBA00000085"/>
    </source>
</evidence>
<evidence type="ECO:0000256" key="5">
    <source>
        <dbReference type="ARBA" id="ARBA00022741"/>
    </source>
</evidence>
<feature type="domain" description="Histidine kinase/HSP90-like ATPase" evidence="11">
    <location>
        <begin position="269"/>
        <end position="370"/>
    </location>
</feature>
<evidence type="ECO:0000256" key="3">
    <source>
        <dbReference type="ARBA" id="ARBA00022553"/>
    </source>
</evidence>
<dbReference type="GO" id="GO:0005524">
    <property type="term" value="F:ATP binding"/>
    <property type="evidence" value="ECO:0007669"/>
    <property type="project" value="UniProtKB-KW"/>
</dbReference>
<dbReference type="GO" id="GO:0046983">
    <property type="term" value="F:protein dimerization activity"/>
    <property type="evidence" value="ECO:0007669"/>
    <property type="project" value="InterPro"/>
</dbReference>
<keyword evidence="5" id="KW-0547">Nucleotide-binding</keyword>
<dbReference type="Pfam" id="PF02518">
    <property type="entry name" value="HATPase_c"/>
    <property type="match status" value="1"/>
</dbReference>
<feature type="transmembrane region" description="Helical" evidence="10">
    <location>
        <begin position="106"/>
        <end position="123"/>
    </location>
</feature>
<dbReference type="EC" id="2.7.13.3" evidence="2"/>
<keyword evidence="4" id="KW-0808">Transferase</keyword>
<organism evidence="12">
    <name type="scientific">Nonomuraea gerenzanensis</name>
    <dbReference type="NCBI Taxonomy" id="93944"/>
    <lineage>
        <taxon>Bacteria</taxon>
        <taxon>Bacillati</taxon>
        <taxon>Actinomycetota</taxon>
        <taxon>Actinomycetes</taxon>
        <taxon>Streptosporangiales</taxon>
        <taxon>Streptosporangiaceae</taxon>
        <taxon>Nonomuraea</taxon>
    </lineage>
</organism>
<dbReference type="AlphaFoldDB" id="A0A1M4DZ37"/>
<dbReference type="Pfam" id="PF07730">
    <property type="entry name" value="HisKA_3"/>
    <property type="match status" value="1"/>
</dbReference>
<gene>
    <name evidence="12" type="ORF">BN4615_P1331</name>
</gene>
<feature type="compositionally biased region" description="Polar residues" evidence="9">
    <location>
        <begin position="379"/>
        <end position="401"/>
    </location>
</feature>
<comment type="catalytic activity">
    <reaction evidence="1">
        <text>ATP + protein L-histidine = ADP + protein N-phospho-L-histidine.</text>
        <dbReference type="EC" id="2.7.13.3"/>
    </reaction>
</comment>